<dbReference type="EMBL" id="JAJTND010000001">
    <property type="protein sequence ID" value="MCE3531153.1"/>
    <property type="molecule type" value="Genomic_DNA"/>
</dbReference>
<dbReference type="Proteomes" id="UP001320170">
    <property type="component" value="Unassembled WGS sequence"/>
</dbReference>
<protein>
    <submittedName>
        <fullName evidence="1">Uncharacterized protein</fullName>
    </submittedName>
</protein>
<organism evidence="1 2">
    <name type="scientific">Legionella resiliens</name>
    <dbReference type="NCBI Taxonomy" id="2905958"/>
    <lineage>
        <taxon>Bacteria</taxon>
        <taxon>Pseudomonadati</taxon>
        <taxon>Pseudomonadota</taxon>
        <taxon>Gammaproteobacteria</taxon>
        <taxon>Legionellales</taxon>
        <taxon>Legionellaceae</taxon>
        <taxon>Legionella</taxon>
    </lineage>
</organism>
<proteinExistence type="predicted"/>
<evidence type="ECO:0000313" key="2">
    <source>
        <dbReference type="Proteomes" id="UP001320170"/>
    </source>
</evidence>
<comment type="caution">
    <text evidence="1">The sequence shown here is derived from an EMBL/GenBank/DDBJ whole genome shotgun (WGS) entry which is preliminary data.</text>
</comment>
<keyword evidence="2" id="KW-1185">Reference proteome</keyword>
<name>A0ABS8WXG8_9GAMM</name>
<gene>
    <name evidence="1" type="ORF">LXO92_02035</name>
</gene>
<sequence length="67" mass="7882">MNFELQPRANKKPVQFTIQGLTPLMHLDGLRTFFRDALKDKALKQKIDSRIKNVYQQFGFNQEDITV</sequence>
<reference evidence="1 2" key="1">
    <citation type="journal article" date="2024" name="Pathogens">
        <title>Characterization of a Novel Species of Legionella Isolated from a Healthcare Facility: Legionella resiliens sp. nov.</title>
        <authorList>
            <person name="Cristino S."/>
            <person name="Pascale M.R."/>
            <person name="Marino F."/>
            <person name="Derelitto C."/>
            <person name="Salaris S."/>
            <person name="Orsini M."/>
            <person name="Squarzoni S."/>
            <person name="Grottola A."/>
            <person name="Girolamini L."/>
        </authorList>
    </citation>
    <scope>NUCLEOTIDE SEQUENCE [LARGE SCALE GENOMIC DNA]</scope>
    <source>
        <strain evidence="1 2">8cVS16</strain>
    </source>
</reference>
<dbReference type="RefSeq" id="WP_232890323.1">
    <property type="nucleotide sequence ID" value="NZ_JAJSPM010000001.1"/>
</dbReference>
<evidence type="ECO:0000313" key="1">
    <source>
        <dbReference type="EMBL" id="MCE3531153.1"/>
    </source>
</evidence>
<accession>A0ABS8WXG8</accession>